<organism evidence="1 2">
    <name type="scientific">Dielma fastidiosa</name>
    <dbReference type="NCBI Taxonomy" id="1034346"/>
    <lineage>
        <taxon>Bacteria</taxon>
        <taxon>Bacillati</taxon>
        <taxon>Bacillota</taxon>
        <taxon>Erysipelotrichia</taxon>
        <taxon>Erysipelotrichales</taxon>
        <taxon>Erysipelotrichaceae</taxon>
        <taxon>Dielma</taxon>
    </lineage>
</organism>
<evidence type="ECO:0000313" key="2">
    <source>
        <dbReference type="Proteomes" id="UP000247612"/>
    </source>
</evidence>
<keyword evidence="2" id="KW-1185">Reference proteome</keyword>
<dbReference type="OrthoDB" id="2088309at2"/>
<gene>
    <name evidence="1" type="ORF">DES51_10725</name>
</gene>
<name>A0A318KRZ9_9FIRM</name>
<dbReference type="AlphaFoldDB" id="A0A318KRZ9"/>
<protein>
    <recommendedName>
        <fullName evidence="3">Peptidase M23 domain-containing protein</fullName>
    </recommendedName>
</protein>
<reference evidence="1 2" key="1">
    <citation type="submission" date="2018-05" db="EMBL/GenBank/DDBJ databases">
        <title>Genomic Encyclopedia of Type Strains, Phase IV (KMG-IV): sequencing the most valuable type-strain genomes for metagenomic binning, comparative biology and taxonomic classification.</title>
        <authorList>
            <person name="Goeker M."/>
        </authorList>
    </citation>
    <scope>NUCLEOTIDE SEQUENCE [LARGE SCALE GENOMIC DNA]</scope>
    <source>
        <strain evidence="1 2">JC118</strain>
    </source>
</reference>
<dbReference type="Gene3D" id="2.10.270.10">
    <property type="entry name" value="Cholin Binding"/>
    <property type="match status" value="1"/>
</dbReference>
<dbReference type="Proteomes" id="UP000247612">
    <property type="component" value="Unassembled WGS sequence"/>
</dbReference>
<evidence type="ECO:0008006" key="3">
    <source>
        <dbReference type="Google" id="ProtNLM"/>
    </source>
</evidence>
<dbReference type="STRING" id="1034346.GCA_000313565_03028"/>
<dbReference type="SUPFAM" id="SSF69360">
    <property type="entry name" value="Cell wall binding repeat"/>
    <property type="match status" value="1"/>
</dbReference>
<evidence type="ECO:0000313" key="1">
    <source>
        <dbReference type="EMBL" id="PXX78485.1"/>
    </source>
</evidence>
<comment type="caution">
    <text evidence="1">The sequence shown here is derived from an EMBL/GenBank/DDBJ whole genome shotgun (WGS) entry which is preliminary data.</text>
</comment>
<sequence>MEKLQFPMKCINITQGVNGQLSHQGTYAIDNAGKDTGIDDVYAPCTMIIKYKDSSTNGHAVFAQSTDKVQFADGSINYATMMFIHDNDISDLKVGQVINQGEVFYQEGVAGKATGNHCHIEVAKGKYTKPYEFNVYKVYMLPNSVHPASAFYIDNCKIINGANYQWKKTTDKLTCWVSCGNAKWQYRKDGRLIKNDMTWDAEYGAWYAFDKDGFMIRSSLFQFQDKFVWLQESGKMLKNAELHLKADNSGYLKEV</sequence>
<dbReference type="Gene3D" id="2.70.70.10">
    <property type="entry name" value="Glucose Permease (Domain IIA)"/>
    <property type="match status" value="1"/>
</dbReference>
<accession>A0A318KRZ9</accession>
<dbReference type="RefSeq" id="WP_022939305.1">
    <property type="nucleotide sequence ID" value="NZ_CABKRQ010000008.1"/>
</dbReference>
<dbReference type="EMBL" id="QJKH01000007">
    <property type="protein sequence ID" value="PXX78485.1"/>
    <property type="molecule type" value="Genomic_DNA"/>
</dbReference>
<proteinExistence type="predicted"/>
<dbReference type="InterPro" id="IPR011055">
    <property type="entry name" value="Dup_hybrid_motif"/>
</dbReference>